<dbReference type="InterPro" id="IPR039713">
    <property type="entry name" value="At2g23090-like"/>
</dbReference>
<dbReference type="InterPro" id="IPR007513">
    <property type="entry name" value="SERF-like_N"/>
</dbReference>
<accession>A0A1Y2HDS5</accession>
<reference evidence="4 5" key="1">
    <citation type="submission" date="2016-07" db="EMBL/GenBank/DDBJ databases">
        <title>Pervasive Adenine N6-methylation of Active Genes in Fungi.</title>
        <authorList>
            <consortium name="DOE Joint Genome Institute"/>
            <person name="Mondo S.J."/>
            <person name="Dannebaum R.O."/>
            <person name="Kuo R.C."/>
            <person name="Labutti K."/>
            <person name="Haridas S."/>
            <person name="Kuo A."/>
            <person name="Salamov A."/>
            <person name="Ahrendt S.R."/>
            <person name="Lipzen A."/>
            <person name="Sullivan W."/>
            <person name="Andreopoulos W.B."/>
            <person name="Clum A."/>
            <person name="Lindquist E."/>
            <person name="Daum C."/>
            <person name="Ramamoorthy G.K."/>
            <person name="Gryganskyi A."/>
            <person name="Culley D."/>
            <person name="Magnuson J.K."/>
            <person name="James T.Y."/>
            <person name="O'Malley M.A."/>
            <person name="Stajich J.E."/>
            <person name="Spatafora J.W."/>
            <person name="Visel A."/>
            <person name="Grigoriev I.V."/>
        </authorList>
    </citation>
    <scope>NUCLEOTIDE SEQUENCE [LARGE SCALE GENOMIC DNA]</scope>
    <source>
        <strain evidence="4 5">PL171</strain>
    </source>
</reference>
<evidence type="ECO:0000259" key="3">
    <source>
        <dbReference type="Pfam" id="PF12907"/>
    </source>
</evidence>
<dbReference type="InterPro" id="IPR026939">
    <property type="entry name" value="ZNF706/At2g23090_sf"/>
</dbReference>
<feature type="domain" description="At2g23090-like zinc-binding" evidence="3">
    <location>
        <begin position="36"/>
        <end position="71"/>
    </location>
</feature>
<evidence type="ECO:0000313" key="5">
    <source>
        <dbReference type="Proteomes" id="UP000193411"/>
    </source>
</evidence>
<dbReference type="Pfam" id="PF04419">
    <property type="entry name" value="SERF-like_N"/>
    <property type="match status" value="1"/>
</dbReference>
<evidence type="ECO:0000256" key="1">
    <source>
        <dbReference type="SAM" id="MobiDB-lite"/>
    </source>
</evidence>
<gene>
    <name evidence="4" type="ORF">BCR44DRAFT_43185</name>
</gene>
<protein>
    <submittedName>
        <fullName evidence="4">DUF1909-domain-containing protein</fullName>
    </submittedName>
</protein>
<dbReference type="OrthoDB" id="370932at2759"/>
<keyword evidence="5" id="KW-1185">Reference proteome</keyword>
<evidence type="ECO:0000259" key="2">
    <source>
        <dbReference type="Pfam" id="PF04419"/>
    </source>
</evidence>
<feature type="region of interest" description="Disordered" evidence="1">
    <location>
        <begin position="50"/>
        <end position="74"/>
    </location>
</feature>
<dbReference type="EMBL" id="MCFL01000043">
    <property type="protein sequence ID" value="ORZ32709.1"/>
    <property type="molecule type" value="Genomic_DNA"/>
</dbReference>
<organism evidence="4 5">
    <name type="scientific">Catenaria anguillulae PL171</name>
    <dbReference type="NCBI Taxonomy" id="765915"/>
    <lineage>
        <taxon>Eukaryota</taxon>
        <taxon>Fungi</taxon>
        <taxon>Fungi incertae sedis</taxon>
        <taxon>Blastocladiomycota</taxon>
        <taxon>Blastocladiomycetes</taxon>
        <taxon>Blastocladiales</taxon>
        <taxon>Catenariaceae</taxon>
        <taxon>Catenaria</taxon>
    </lineage>
</organism>
<feature type="region of interest" description="Disordered" evidence="1">
    <location>
        <begin position="1"/>
        <end position="30"/>
    </location>
</feature>
<dbReference type="Proteomes" id="UP000193411">
    <property type="component" value="Unassembled WGS sequence"/>
</dbReference>
<dbReference type="PANTHER" id="PTHR33788:SF1">
    <property type="entry name" value="ZINC-BINDING PROTEIN"/>
    <property type="match status" value="1"/>
</dbReference>
<dbReference type="Pfam" id="PF12907">
    <property type="entry name" value="zf-met2"/>
    <property type="match status" value="1"/>
</dbReference>
<dbReference type="InterPro" id="IPR039438">
    <property type="entry name" value="At2g23090-like_Znf"/>
</dbReference>
<dbReference type="Gene3D" id="4.10.1050.10">
    <property type="entry name" value="At2g23090-like"/>
    <property type="match status" value="1"/>
</dbReference>
<dbReference type="PANTHER" id="PTHR33788">
    <property type="entry name" value="OS07G0114300 PROTEIN"/>
    <property type="match status" value="1"/>
</dbReference>
<evidence type="ECO:0000313" key="4">
    <source>
        <dbReference type="EMBL" id="ORZ32709.1"/>
    </source>
</evidence>
<name>A0A1Y2HDS5_9FUNG</name>
<sequence length="74" mass="7993">MGNGSKAQMKRDRNAKKGPGEAKSQLKANEAAKNVQCTVCKQTFLSTASVKSLAEHSENRHSKKVEECFPGKSA</sequence>
<feature type="domain" description="Small EDRK-rich factor-like N-terminal" evidence="2">
    <location>
        <begin position="1"/>
        <end position="34"/>
    </location>
</feature>
<feature type="compositionally biased region" description="Basic and acidic residues" evidence="1">
    <location>
        <begin position="53"/>
        <end position="74"/>
    </location>
</feature>
<dbReference type="AlphaFoldDB" id="A0A1Y2HDS5"/>
<dbReference type="SUPFAM" id="SSF118359">
    <property type="entry name" value="Expressed protein At2g23090/F21P24.15"/>
    <property type="match status" value="1"/>
</dbReference>
<comment type="caution">
    <text evidence="4">The sequence shown here is derived from an EMBL/GenBank/DDBJ whole genome shotgun (WGS) entry which is preliminary data.</text>
</comment>
<proteinExistence type="predicted"/>